<evidence type="ECO:0000256" key="1">
    <source>
        <dbReference type="SAM" id="SignalP"/>
    </source>
</evidence>
<protein>
    <submittedName>
        <fullName evidence="2">Uncharacterized protein</fullName>
    </submittedName>
</protein>
<keyword evidence="1" id="KW-0732">Signal</keyword>
<proteinExistence type="predicted"/>
<accession>A0A514CN01</accession>
<evidence type="ECO:0000313" key="2">
    <source>
        <dbReference type="EMBL" id="QDH81199.1"/>
    </source>
</evidence>
<evidence type="ECO:0000313" key="3">
    <source>
        <dbReference type="Proteomes" id="UP000316614"/>
    </source>
</evidence>
<dbReference type="InterPro" id="IPR045391">
    <property type="entry name" value="DUF6520"/>
</dbReference>
<dbReference type="RefSeq" id="WP_141616414.1">
    <property type="nucleotide sequence ID" value="NZ_CP041253.1"/>
</dbReference>
<dbReference type="OrthoDB" id="799121at2"/>
<feature type="chain" id="PRO_5022157934" evidence="1">
    <location>
        <begin position="23"/>
        <end position="90"/>
    </location>
</feature>
<dbReference type="Pfam" id="PF20130">
    <property type="entry name" value="DUF6520"/>
    <property type="match status" value="1"/>
</dbReference>
<keyword evidence="3" id="KW-1185">Reference proteome</keyword>
<sequence length="90" mass="10104">MKKLLKNMPLMAFVLAAASALAFNLPAEEVQGTKEALIDPSNNEWTDITGQMQGIHYNCDEEVETDCTRELDQFGEELPDTRVEGEYQPL</sequence>
<dbReference type="EMBL" id="CP041253">
    <property type="protein sequence ID" value="QDH81199.1"/>
    <property type="molecule type" value="Genomic_DNA"/>
</dbReference>
<dbReference type="AlphaFoldDB" id="A0A514CN01"/>
<gene>
    <name evidence="2" type="ORF">FKX85_20060</name>
</gene>
<organism evidence="2 3">
    <name type="scientific">Echinicola soli</name>
    <dbReference type="NCBI Taxonomy" id="2591634"/>
    <lineage>
        <taxon>Bacteria</taxon>
        <taxon>Pseudomonadati</taxon>
        <taxon>Bacteroidota</taxon>
        <taxon>Cytophagia</taxon>
        <taxon>Cytophagales</taxon>
        <taxon>Cyclobacteriaceae</taxon>
        <taxon>Echinicola</taxon>
    </lineage>
</organism>
<name>A0A514CN01_9BACT</name>
<dbReference type="Proteomes" id="UP000316614">
    <property type="component" value="Chromosome"/>
</dbReference>
<reference evidence="2 3" key="1">
    <citation type="submission" date="2019-06" db="EMBL/GenBank/DDBJ databases">
        <title>Echinicola alkalisoli sp. nov. isolated from saline soil.</title>
        <authorList>
            <person name="Sun J.-Q."/>
            <person name="Xu L."/>
        </authorList>
    </citation>
    <scope>NUCLEOTIDE SEQUENCE [LARGE SCALE GENOMIC DNA]</scope>
    <source>
        <strain evidence="2 3">LN3S3</strain>
    </source>
</reference>
<dbReference type="KEGG" id="echi:FKX85_20060"/>
<feature type="signal peptide" evidence="1">
    <location>
        <begin position="1"/>
        <end position="22"/>
    </location>
</feature>